<organism evidence="2 3">
    <name type="scientific">Knufia peltigerae</name>
    <dbReference type="NCBI Taxonomy" id="1002370"/>
    <lineage>
        <taxon>Eukaryota</taxon>
        <taxon>Fungi</taxon>
        <taxon>Dikarya</taxon>
        <taxon>Ascomycota</taxon>
        <taxon>Pezizomycotina</taxon>
        <taxon>Eurotiomycetes</taxon>
        <taxon>Chaetothyriomycetidae</taxon>
        <taxon>Chaetothyriales</taxon>
        <taxon>Trichomeriaceae</taxon>
        <taxon>Knufia</taxon>
    </lineage>
</organism>
<dbReference type="Gene3D" id="3.10.180.10">
    <property type="entry name" value="2,3-Dihydroxybiphenyl 1,2-Dioxygenase, domain 1"/>
    <property type="match status" value="1"/>
</dbReference>
<evidence type="ECO:0000259" key="1">
    <source>
        <dbReference type="PROSITE" id="PS51819"/>
    </source>
</evidence>
<dbReference type="SUPFAM" id="SSF54593">
    <property type="entry name" value="Glyoxalase/Bleomycin resistance protein/Dihydroxybiphenyl dioxygenase"/>
    <property type="match status" value="1"/>
</dbReference>
<dbReference type="InterPro" id="IPR004360">
    <property type="entry name" value="Glyas_Fos-R_dOase_dom"/>
</dbReference>
<dbReference type="PROSITE" id="PS51819">
    <property type="entry name" value="VOC"/>
    <property type="match status" value="1"/>
</dbReference>
<name>A0AA38Y3N1_9EURO</name>
<evidence type="ECO:0000313" key="2">
    <source>
        <dbReference type="EMBL" id="KAJ9634173.1"/>
    </source>
</evidence>
<feature type="domain" description="VOC" evidence="1">
    <location>
        <begin position="1"/>
        <end position="112"/>
    </location>
</feature>
<reference evidence="2" key="1">
    <citation type="submission" date="2022-10" db="EMBL/GenBank/DDBJ databases">
        <title>Culturing micro-colonial fungi from biological soil crusts in the Mojave desert and describing Neophaeococcomyces mojavensis, and introducing the new genera and species Taxawa tesnikishii.</title>
        <authorList>
            <person name="Kurbessoian T."/>
            <person name="Stajich J.E."/>
        </authorList>
    </citation>
    <scope>NUCLEOTIDE SEQUENCE</scope>
    <source>
        <strain evidence="2">TK_35</strain>
    </source>
</reference>
<dbReference type="Proteomes" id="UP001172681">
    <property type="component" value="Unassembled WGS sequence"/>
</dbReference>
<proteinExistence type="predicted"/>
<dbReference type="InterPro" id="IPR029068">
    <property type="entry name" value="Glyas_Bleomycin-R_OHBP_Dase"/>
</dbReference>
<gene>
    <name evidence="2" type="ORF">H2204_006504</name>
</gene>
<keyword evidence="3" id="KW-1185">Reference proteome</keyword>
<accession>A0AA38Y3N1</accession>
<sequence length="184" mass="20982">MDHYEEMSQWYIDLLGAEVVHKTANITFLRYDEEHHRIAIFASPQHVPKTKGVLNAEVDHLAFSYATLTELAQVYTSLKSKAWEPVWTINHGPTTSIYYRDPDGNKVELQVDNFDTKEGADAFMKGPLFSMNPIGTEIDADVWAAEILAKVRPSGEEGLNDEEVKRIKKRREIGERYSLPDNTV</sequence>
<evidence type="ECO:0000313" key="3">
    <source>
        <dbReference type="Proteomes" id="UP001172681"/>
    </source>
</evidence>
<comment type="caution">
    <text evidence="2">The sequence shown here is derived from an EMBL/GenBank/DDBJ whole genome shotgun (WGS) entry which is preliminary data.</text>
</comment>
<dbReference type="EMBL" id="JAPDRN010000040">
    <property type="protein sequence ID" value="KAJ9634173.1"/>
    <property type="molecule type" value="Genomic_DNA"/>
</dbReference>
<dbReference type="AlphaFoldDB" id="A0AA38Y3N1"/>
<dbReference type="InterPro" id="IPR037523">
    <property type="entry name" value="VOC_core"/>
</dbReference>
<dbReference type="Pfam" id="PF00903">
    <property type="entry name" value="Glyoxalase"/>
    <property type="match status" value="1"/>
</dbReference>
<protein>
    <recommendedName>
        <fullName evidence="1">VOC domain-containing protein</fullName>
    </recommendedName>
</protein>